<dbReference type="CDD" id="cd00090">
    <property type="entry name" value="HTH_ARSR"/>
    <property type="match status" value="1"/>
</dbReference>
<dbReference type="InterPro" id="IPR001845">
    <property type="entry name" value="HTH_ArsR_DNA-bd_dom"/>
</dbReference>
<reference evidence="6" key="1">
    <citation type="journal article" date="2019" name="Int. J. Syst. Evol. Microbiol.">
        <title>The Global Catalogue of Microorganisms (GCM) 10K type strain sequencing project: providing services to taxonomists for standard genome sequencing and annotation.</title>
        <authorList>
            <consortium name="The Broad Institute Genomics Platform"/>
            <consortium name="The Broad Institute Genome Sequencing Center for Infectious Disease"/>
            <person name="Wu L."/>
            <person name="Ma J."/>
        </authorList>
    </citation>
    <scope>NUCLEOTIDE SEQUENCE [LARGE SCALE GENOMIC DNA]</scope>
    <source>
        <strain evidence="6">CGMCC 4.7093</strain>
    </source>
</reference>
<name>A0ABV9YRR5_9PSEU</name>
<dbReference type="PANTHER" id="PTHR43132:SF6">
    <property type="entry name" value="HTH-TYPE TRANSCRIPTIONAL REPRESSOR CZRA"/>
    <property type="match status" value="1"/>
</dbReference>
<sequence length="137" mass="14533">MHLTGDADAIGVDGDHRVCAAVAALPDAPTMHGWVSRFALLADPTRLTLLLCIHEVGEICVSDLALAAGLKDSTTSQALRLLRAQNLVSAHRDGRVVRYRLADAVVKDLLDRIHDGVAFEQLTPATATGSVRGASTR</sequence>
<keyword evidence="6" id="KW-1185">Reference proteome</keyword>
<feature type="domain" description="HTH arsR-type" evidence="4">
    <location>
        <begin position="26"/>
        <end position="121"/>
    </location>
</feature>
<dbReference type="InterPro" id="IPR011991">
    <property type="entry name" value="ArsR-like_HTH"/>
</dbReference>
<evidence type="ECO:0000256" key="2">
    <source>
        <dbReference type="ARBA" id="ARBA00023125"/>
    </source>
</evidence>
<keyword evidence="3" id="KW-0804">Transcription</keyword>
<dbReference type="EMBL" id="JBHSIV010000012">
    <property type="protein sequence ID" value="MFC5063296.1"/>
    <property type="molecule type" value="Genomic_DNA"/>
</dbReference>
<dbReference type="InterPro" id="IPR051011">
    <property type="entry name" value="Metal_resp_trans_reg"/>
</dbReference>
<dbReference type="Pfam" id="PF01022">
    <property type="entry name" value="HTH_5"/>
    <property type="match status" value="1"/>
</dbReference>
<proteinExistence type="predicted"/>
<dbReference type="Proteomes" id="UP001595947">
    <property type="component" value="Unassembled WGS sequence"/>
</dbReference>
<dbReference type="PRINTS" id="PR00778">
    <property type="entry name" value="HTHARSR"/>
</dbReference>
<dbReference type="SUPFAM" id="SSF46785">
    <property type="entry name" value="Winged helix' DNA-binding domain"/>
    <property type="match status" value="1"/>
</dbReference>
<evidence type="ECO:0000259" key="4">
    <source>
        <dbReference type="PROSITE" id="PS50987"/>
    </source>
</evidence>
<evidence type="ECO:0000313" key="5">
    <source>
        <dbReference type="EMBL" id="MFC5063296.1"/>
    </source>
</evidence>
<gene>
    <name evidence="5" type="ORF">ACFPBZ_13835</name>
</gene>
<protein>
    <submittedName>
        <fullName evidence="5">ArsR/SmtB family transcription factor</fullName>
    </submittedName>
</protein>
<dbReference type="RefSeq" id="WP_378036642.1">
    <property type="nucleotide sequence ID" value="NZ_JBHSIV010000012.1"/>
</dbReference>
<dbReference type="PANTHER" id="PTHR43132">
    <property type="entry name" value="ARSENICAL RESISTANCE OPERON REPRESSOR ARSR-RELATED"/>
    <property type="match status" value="1"/>
</dbReference>
<dbReference type="PROSITE" id="PS50987">
    <property type="entry name" value="HTH_ARSR_2"/>
    <property type="match status" value="1"/>
</dbReference>
<dbReference type="SMART" id="SM00418">
    <property type="entry name" value="HTH_ARSR"/>
    <property type="match status" value="1"/>
</dbReference>
<dbReference type="NCBIfam" id="NF033788">
    <property type="entry name" value="HTH_metalloreg"/>
    <property type="match status" value="1"/>
</dbReference>
<evidence type="ECO:0000256" key="3">
    <source>
        <dbReference type="ARBA" id="ARBA00023163"/>
    </source>
</evidence>
<keyword evidence="1" id="KW-0805">Transcription regulation</keyword>
<evidence type="ECO:0000313" key="6">
    <source>
        <dbReference type="Proteomes" id="UP001595947"/>
    </source>
</evidence>
<organism evidence="5 6">
    <name type="scientific">Actinomycetospora atypica</name>
    <dbReference type="NCBI Taxonomy" id="1290095"/>
    <lineage>
        <taxon>Bacteria</taxon>
        <taxon>Bacillati</taxon>
        <taxon>Actinomycetota</taxon>
        <taxon>Actinomycetes</taxon>
        <taxon>Pseudonocardiales</taxon>
        <taxon>Pseudonocardiaceae</taxon>
        <taxon>Actinomycetospora</taxon>
    </lineage>
</organism>
<dbReference type="InterPro" id="IPR036388">
    <property type="entry name" value="WH-like_DNA-bd_sf"/>
</dbReference>
<keyword evidence="2" id="KW-0238">DNA-binding</keyword>
<accession>A0ABV9YRR5</accession>
<evidence type="ECO:0000256" key="1">
    <source>
        <dbReference type="ARBA" id="ARBA00023015"/>
    </source>
</evidence>
<dbReference type="InterPro" id="IPR036390">
    <property type="entry name" value="WH_DNA-bd_sf"/>
</dbReference>
<dbReference type="Gene3D" id="1.10.10.10">
    <property type="entry name" value="Winged helix-like DNA-binding domain superfamily/Winged helix DNA-binding domain"/>
    <property type="match status" value="1"/>
</dbReference>
<comment type="caution">
    <text evidence="5">The sequence shown here is derived from an EMBL/GenBank/DDBJ whole genome shotgun (WGS) entry which is preliminary data.</text>
</comment>